<comment type="similarity">
    <text evidence="2">Belongs to the synaptophysin/synaptobrevin family.</text>
</comment>
<feature type="transmembrane region" description="Helical" evidence="8">
    <location>
        <begin position="131"/>
        <end position="152"/>
    </location>
</feature>
<feature type="domain" description="MARVEL" evidence="9">
    <location>
        <begin position="15"/>
        <end position="216"/>
    </location>
</feature>
<feature type="transmembrane region" description="Helical" evidence="8">
    <location>
        <begin position="21"/>
        <end position="41"/>
    </location>
</feature>
<comment type="subcellular location">
    <subcellularLocation>
        <location evidence="1">Membrane</location>
        <topology evidence="1">Multi-pass membrane protein</topology>
    </subcellularLocation>
</comment>
<dbReference type="Pfam" id="PF01284">
    <property type="entry name" value="MARVEL"/>
    <property type="match status" value="1"/>
</dbReference>
<dbReference type="AlphaFoldDB" id="A0A5N5SQU8"/>
<dbReference type="PANTHER" id="PTHR10306:SF17">
    <property type="entry name" value="MARVEL DOMAIN-CONTAINING PROTEIN"/>
    <property type="match status" value="1"/>
</dbReference>
<feature type="transmembrane region" description="Helical" evidence="8">
    <location>
        <begin position="97"/>
        <end position="119"/>
    </location>
</feature>
<keyword evidence="4 8" id="KW-1133">Transmembrane helix</keyword>
<evidence type="ECO:0000256" key="6">
    <source>
        <dbReference type="ARBA" id="ARBA00023180"/>
    </source>
</evidence>
<evidence type="ECO:0000256" key="1">
    <source>
        <dbReference type="ARBA" id="ARBA00004141"/>
    </source>
</evidence>
<name>A0A5N5SQU8_9CRUS</name>
<dbReference type="PROSITE" id="PS51225">
    <property type="entry name" value="MARVEL"/>
    <property type="match status" value="1"/>
</dbReference>
<protein>
    <submittedName>
        <fullName evidence="10">Synaptophysin</fullName>
    </submittedName>
</protein>
<evidence type="ECO:0000256" key="5">
    <source>
        <dbReference type="ARBA" id="ARBA00023136"/>
    </source>
</evidence>
<sequence length="234" mass="26278">MDIVQGIVASANTRVLKEPRGFMKILQFIFTICAFATTTSFSSNMKVSVQCTSDKPAESQIVPIPLDYNFQLYKLDLDVCEHSKLSLQQDFSSDSGFFVAVGVLAFLFVIGDLVLYTVYDKMYNEDIRIPTFDFAIHIVFGILFLAASSAWANSLNGLKAATSLETIRAENAKICQFDCKITEEPDFAKLNISIILGFLNLFLFTSNLWFIYKETSFFASKVDQSQPQEPQSKI</sequence>
<evidence type="ECO:0000256" key="4">
    <source>
        <dbReference type="ARBA" id="ARBA00022989"/>
    </source>
</evidence>
<accession>A0A5N5SQU8</accession>
<dbReference type="OrthoDB" id="10006326at2759"/>
<keyword evidence="11" id="KW-1185">Reference proteome</keyword>
<evidence type="ECO:0000256" key="2">
    <source>
        <dbReference type="ARBA" id="ARBA00006476"/>
    </source>
</evidence>
<keyword evidence="3 7" id="KW-0812">Transmembrane</keyword>
<proteinExistence type="inferred from homology"/>
<reference evidence="10 11" key="1">
    <citation type="journal article" date="2019" name="PLoS Biol.">
        <title>Sex chromosomes control vertical transmission of feminizing Wolbachia symbionts in an isopod.</title>
        <authorList>
            <person name="Becking T."/>
            <person name="Chebbi M.A."/>
            <person name="Giraud I."/>
            <person name="Moumen B."/>
            <person name="Laverre T."/>
            <person name="Caubet Y."/>
            <person name="Peccoud J."/>
            <person name="Gilbert C."/>
            <person name="Cordaux R."/>
        </authorList>
    </citation>
    <scope>NUCLEOTIDE SEQUENCE [LARGE SCALE GENOMIC DNA]</scope>
    <source>
        <strain evidence="10">ANa2</strain>
        <tissue evidence="10">Whole body excluding digestive tract and cuticle</tissue>
    </source>
</reference>
<keyword evidence="6" id="KW-0325">Glycoprotein</keyword>
<dbReference type="InterPro" id="IPR008253">
    <property type="entry name" value="Marvel"/>
</dbReference>
<feature type="transmembrane region" description="Helical" evidence="8">
    <location>
        <begin position="192"/>
        <end position="212"/>
    </location>
</feature>
<evidence type="ECO:0000256" key="8">
    <source>
        <dbReference type="SAM" id="Phobius"/>
    </source>
</evidence>
<comment type="caution">
    <text evidence="10">The sequence shown here is derived from an EMBL/GenBank/DDBJ whole genome shotgun (WGS) entry which is preliminary data.</text>
</comment>
<dbReference type="GO" id="GO:0030672">
    <property type="term" value="C:synaptic vesicle membrane"/>
    <property type="evidence" value="ECO:0007669"/>
    <property type="project" value="TreeGrafter"/>
</dbReference>
<gene>
    <name evidence="10" type="primary">SYP</name>
    <name evidence="10" type="ORF">Anas_09445</name>
</gene>
<evidence type="ECO:0000256" key="7">
    <source>
        <dbReference type="PROSITE-ProRule" id="PRU00581"/>
    </source>
</evidence>
<dbReference type="PANTHER" id="PTHR10306">
    <property type="entry name" value="SYNAPTOPHYSIN"/>
    <property type="match status" value="1"/>
</dbReference>
<keyword evidence="5 7" id="KW-0472">Membrane</keyword>
<dbReference type="InterPro" id="IPR001285">
    <property type="entry name" value="Synaptophysin/porin"/>
</dbReference>
<dbReference type="Proteomes" id="UP000326759">
    <property type="component" value="Unassembled WGS sequence"/>
</dbReference>
<evidence type="ECO:0000256" key="3">
    <source>
        <dbReference type="ARBA" id="ARBA00022692"/>
    </source>
</evidence>
<evidence type="ECO:0000313" key="11">
    <source>
        <dbReference type="Proteomes" id="UP000326759"/>
    </source>
</evidence>
<dbReference type="PRINTS" id="PR00220">
    <property type="entry name" value="SYNAPTOPHYSN"/>
</dbReference>
<dbReference type="EMBL" id="SEYY01021298">
    <property type="protein sequence ID" value="KAB7496493.1"/>
    <property type="molecule type" value="Genomic_DNA"/>
</dbReference>
<evidence type="ECO:0000313" key="10">
    <source>
        <dbReference type="EMBL" id="KAB7496493.1"/>
    </source>
</evidence>
<organism evidence="10 11">
    <name type="scientific">Armadillidium nasatum</name>
    <dbReference type="NCBI Taxonomy" id="96803"/>
    <lineage>
        <taxon>Eukaryota</taxon>
        <taxon>Metazoa</taxon>
        <taxon>Ecdysozoa</taxon>
        <taxon>Arthropoda</taxon>
        <taxon>Crustacea</taxon>
        <taxon>Multicrustacea</taxon>
        <taxon>Malacostraca</taxon>
        <taxon>Eumalacostraca</taxon>
        <taxon>Peracarida</taxon>
        <taxon>Isopoda</taxon>
        <taxon>Oniscidea</taxon>
        <taxon>Crinocheta</taxon>
        <taxon>Armadillidiidae</taxon>
        <taxon>Armadillidium</taxon>
    </lineage>
</organism>
<evidence type="ECO:0000259" key="9">
    <source>
        <dbReference type="PROSITE" id="PS51225"/>
    </source>
</evidence>